<dbReference type="Proteomes" id="UP000298860">
    <property type="component" value="Unassembled WGS sequence"/>
</dbReference>
<dbReference type="AlphaFoldDB" id="A0A4D4J4G4"/>
<dbReference type="OrthoDB" id="3539682at2"/>
<reference evidence="3" key="1">
    <citation type="submission" date="2019-04" db="EMBL/GenBank/DDBJ databases">
        <title>Draft genome sequence of Pseudonocardiaceae bacterium SL3-2-4.</title>
        <authorList>
            <person name="Ningsih F."/>
            <person name="Yokota A."/>
            <person name="Sakai Y."/>
            <person name="Nanatani K."/>
            <person name="Yabe S."/>
            <person name="Oetari A."/>
            <person name="Sjamsuridzal W."/>
        </authorList>
    </citation>
    <scope>NUCLEOTIDE SEQUENCE [LARGE SCALE GENOMIC DNA]</scope>
    <source>
        <strain evidence="3">SL3-2-4</strain>
    </source>
</reference>
<sequence>MGELIPFPREPFDHGPSDEDAYRGPVPDIDPAATLYTLREVAYLLDLTCEVTAGYLADGTIRGGLLVGGHWLVWRGQLEAWLDGLPPEGGA</sequence>
<proteinExistence type="predicted"/>
<dbReference type="EMBL" id="BJFL01000003">
    <property type="protein sequence ID" value="GDY29519.1"/>
    <property type="molecule type" value="Genomic_DNA"/>
</dbReference>
<name>A0A4D4J4G4_9PSEU</name>
<keyword evidence="3" id="KW-1185">Reference proteome</keyword>
<evidence type="ECO:0000256" key="1">
    <source>
        <dbReference type="SAM" id="MobiDB-lite"/>
    </source>
</evidence>
<protein>
    <recommendedName>
        <fullName evidence="4">Helix-turn-helix domain-containing protein</fullName>
    </recommendedName>
</protein>
<feature type="region of interest" description="Disordered" evidence="1">
    <location>
        <begin position="1"/>
        <end position="25"/>
    </location>
</feature>
<evidence type="ECO:0000313" key="2">
    <source>
        <dbReference type="EMBL" id="GDY29519.1"/>
    </source>
</evidence>
<gene>
    <name evidence="2" type="ORF">GTS_11520</name>
</gene>
<organism evidence="2 3">
    <name type="scientific">Gandjariella thermophila</name>
    <dbReference type="NCBI Taxonomy" id="1931992"/>
    <lineage>
        <taxon>Bacteria</taxon>
        <taxon>Bacillati</taxon>
        <taxon>Actinomycetota</taxon>
        <taxon>Actinomycetes</taxon>
        <taxon>Pseudonocardiales</taxon>
        <taxon>Pseudonocardiaceae</taxon>
        <taxon>Gandjariella</taxon>
    </lineage>
</organism>
<feature type="compositionally biased region" description="Basic and acidic residues" evidence="1">
    <location>
        <begin position="10"/>
        <end position="22"/>
    </location>
</feature>
<evidence type="ECO:0000313" key="3">
    <source>
        <dbReference type="Proteomes" id="UP000298860"/>
    </source>
</evidence>
<evidence type="ECO:0008006" key="4">
    <source>
        <dbReference type="Google" id="ProtNLM"/>
    </source>
</evidence>
<accession>A0A4D4J4G4</accession>
<dbReference type="RefSeq" id="WP_153816534.1">
    <property type="nucleotide sequence ID" value="NZ_BJFL01000003.1"/>
</dbReference>
<comment type="caution">
    <text evidence="2">The sequence shown here is derived from an EMBL/GenBank/DDBJ whole genome shotgun (WGS) entry which is preliminary data.</text>
</comment>